<organism evidence="2 3">
    <name type="scientific">Gulo gulo</name>
    <name type="common">Wolverine</name>
    <name type="synonym">Gluton</name>
    <dbReference type="NCBI Taxonomy" id="48420"/>
    <lineage>
        <taxon>Eukaryota</taxon>
        <taxon>Metazoa</taxon>
        <taxon>Chordata</taxon>
        <taxon>Craniata</taxon>
        <taxon>Vertebrata</taxon>
        <taxon>Euteleostomi</taxon>
        <taxon>Mammalia</taxon>
        <taxon>Eutheria</taxon>
        <taxon>Laurasiatheria</taxon>
        <taxon>Carnivora</taxon>
        <taxon>Caniformia</taxon>
        <taxon>Musteloidea</taxon>
        <taxon>Mustelidae</taxon>
        <taxon>Guloninae</taxon>
        <taxon>Gulo</taxon>
    </lineage>
</organism>
<proteinExistence type="predicted"/>
<dbReference type="EMBL" id="CYRY02007913">
    <property type="protein sequence ID" value="VCW76795.1"/>
    <property type="molecule type" value="Genomic_DNA"/>
</dbReference>
<feature type="compositionally biased region" description="Basic and acidic residues" evidence="1">
    <location>
        <begin position="44"/>
        <end position="61"/>
    </location>
</feature>
<sequence length="80" mass="8617">EGEGTGFQAQTQAPSVCDSEAGSQEGPRDPDGGIHYAELSQQGSDDHKDKGRGEPHQKEENSLTTVYSEVRRPGQDMTTI</sequence>
<evidence type="ECO:0000313" key="2">
    <source>
        <dbReference type="EMBL" id="VCW76795.1"/>
    </source>
</evidence>
<gene>
    <name evidence="2" type="ORF">BN2614_LOCUS1</name>
</gene>
<evidence type="ECO:0000313" key="3">
    <source>
        <dbReference type="Proteomes" id="UP000269945"/>
    </source>
</evidence>
<comment type="caution">
    <text evidence="2">The sequence shown here is derived from an EMBL/GenBank/DDBJ whole genome shotgun (WGS) entry which is preliminary data.</text>
</comment>
<feature type="non-terminal residue" evidence="2">
    <location>
        <position position="1"/>
    </location>
</feature>
<evidence type="ECO:0000256" key="1">
    <source>
        <dbReference type="SAM" id="MobiDB-lite"/>
    </source>
</evidence>
<protein>
    <submittedName>
        <fullName evidence="2">Uncharacterized protein</fullName>
    </submittedName>
</protein>
<feature type="region of interest" description="Disordered" evidence="1">
    <location>
        <begin position="1"/>
        <end position="80"/>
    </location>
</feature>
<dbReference type="Proteomes" id="UP000269945">
    <property type="component" value="Unassembled WGS sequence"/>
</dbReference>
<name>A0A9X9PXV2_GULGU</name>
<dbReference type="AlphaFoldDB" id="A0A9X9PXV2"/>
<accession>A0A9X9PXV2</accession>
<keyword evidence="3" id="KW-1185">Reference proteome</keyword>
<reference evidence="2 3" key="1">
    <citation type="submission" date="2018-10" db="EMBL/GenBank/DDBJ databases">
        <authorList>
            <person name="Ekblom R."/>
            <person name="Jareborg N."/>
        </authorList>
    </citation>
    <scope>NUCLEOTIDE SEQUENCE [LARGE SCALE GENOMIC DNA]</scope>
    <source>
        <tissue evidence="2">Muscle</tissue>
    </source>
</reference>